<dbReference type="InterPro" id="IPR015422">
    <property type="entry name" value="PyrdxlP-dep_Trfase_small"/>
</dbReference>
<gene>
    <name evidence="8" type="ORF">HLB29_00520</name>
</gene>
<organism evidence="8 9">
    <name type="scientific">Peptostreptococcus canis</name>
    <dbReference type="NCBI Taxonomy" id="1159213"/>
    <lineage>
        <taxon>Bacteria</taxon>
        <taxon>Bacillati</taxon>
        <taxon>Bacillota</taxon>
        <taxon>Clostridia</taxon>
        <taxon>Peptostreptococcales</taxon>
        <taxon>Peptostreptococcaceae</taxon>
        <taxon>Peptostreptococcus</taxon>
    </lineage>
</organism>
<comment type="caution">
    <text evidence="8">The sequence shown here is derived from an EMBL/GenBank/DDBJ whole genome shotgun (WGS) entry which is preliminary data.</text>
</comment>
<evidence type="ECO:0000313" key="9">
    <source>
        <dbReference type="Proteomes" id="UP000713904"/>
    </source>
</evidence>
<comment type="catalytic activity">
    <reaction evidence="5">
        <text>(sulfur carrier)-H + L-cysteine = (sulfur carrier)-SH + L-alanine</text>
        <dbReference type="Rhea" id="RHEA:43892"/>
        <dbReference type="Rhea" id="RHEA-COMP:14737"/>
        <dbReference type="Rhea" id="RHEA-COMP:14739"/>
        <dbReference type="ChEBI" id="CHEBI:29917"/>
        <dbReference type="ChEBI" id="CHEBI:35235"/>
        <dbReference type="ChEBI" id="CHEBI:57972"/>
        <dbReference type="ChEBI" id="CHEBI:64428"/>
        <dbReference type="EC" id="2.8.1.7"/>
    </reaction>
</comment>
<keyword evidence="8" id="KW-0032">Aminotransferase</keyword>
<evidence type="ECO:0000256" key="2">
    <source>
        <dbReference type="ARBA" id="ARBA00010447"/>
    </source>
</evidence>
<evidence type="ECO:0000256" key="6">
    <source>
        <dbReference type="RuleBase" id="RU004504"/>
    </source>
</evidence>
<dbReference type="EC" id="2.8.1.7" evidence="3"/>
<evidence type="ECO:0000256" key="5">
    <source>
        <dbReference type="ARBA" id="ARBA00050776"/>
    </source>
</evidence>
<proteinExistence type="inferred from homology"/>
<dbReference type="InterPro" id="IPR000192">
    <property type="entry name" value="Aminotrans_V_dom"/>
</dbReference>
<keyword evidence="8" id="KW-0808">Transferase</keyword>
<dbReference type="GO" id="GO:0008483">
    <property type="term" value="F:transaminase activity"/>
    <property type="evidence" value="ECO:0007669"/>
    <property type="project" value="UniProtKB-KW"/>
</dbReference>
<dbReference type="SUPFAM" id="SSF53383">
    <property type="entry name" value="PLP-dependent transferases"/>
    <property type="match status" value="1"/>
</dbReference>
<comment type="similarity">
    <text evidence="2">Belongs to the class-V pyridoxal-phosphate-dependent aminotransferase family. Csd subfamily.</text>
</comment>
<dbReference type="InterPro" id="IPR016454">
    <property type="entry name" value="Cysteine_dSase"/>
</dbReference>
<comment type="cofactor">
    <cofactor evidence="1 6">
        <name>pyridoxal 5'-phosphate</name>
        <dbReference type="ChEBI" id="CHEBI:597326"/>
    </cofactor>
</comment>
<dbReference type="NCBIfam" id="TIGR01977">
    <property type="entry name" value="am_tr_V_EF2568"/>
    <property type="match status" value="1"/>
</dbReference>
<dbReference type="InterPro" id="IPR010969">
    <property type="entry name" value="Cys_dSase-rel_unknwn_funct"/>
</dbReference>
<dbReference type="InterPro" id="IPR020578">
    <property type="entry name" value="Aminotrans_V_PyrdxlP_BS"/>
</dbReference>
<name>A0ABR6TIV6_9FIRM</name>
<accession>A0ABR6TIV6</accession>
<evidence type="ECO:0000256" key="1">
    <source>
        <dbReference type="ARBA" id="ARBA00001933"/>
    </source>
</evidence>
<keyword evidence="9" id="KW-1185">Reference proteome</keyword>
<dbReference type="InterPro" id="IPR015421">
    <property type="entry name" value="PyrdxlP-dep_Trfase_major"/>
</dbReference>
<dbReference type="PIRSF" id="PIRSF005572">
    <property type="entry name" value="NifS"/>
    <property type="match status" value="1"/>
</dbReference>
<dbReference type="Proteomes" id="UP000713904">
    <property type="component" value="Unassembled WGS sequence"/>
</dbReference>
<reference evidence="8 9" key="1">
    <citation type="submission" date="2020-05" db="EMBL/GenBank/DDBJ databases">
        <title>Draft genome of xy-202 and genomic insight in genome of the genus Peptostreptococcus.</title>
        <authorList>
            <person name="Zhang Z."/>
        </authorList>
    </citation>
    <scope>NUCLEOTIDE SEQUENCE [LARGE SCALE GENOMIC DNA]</scope>
    <source>
        <strain evidence="8 9">DSM 27025</strain>
    </source>
</reference>
<keyword evidence="4" id="KW-0663">Pyridoxal phosphate</keyword>
<feature type="domain" description="Aminotransferase class V" evidence="7">
    <location>
        <begin position="3"/>
        <end position="367"/>
    </location>
</feature>
<dbReference type="InterPro" id="IPR015424">
    <property type="entry name" value="PyrdxlP-dep_Trfase"/>
</dbReference>
<evidence type="ECO:0000256" key="3">
    <source>
        <dbReference type="ARBA" id="ARBA00012239"/>
    </source>
</evidence>
<evidence type="ECO:0000313" key="8">
    <source>
        <dbReference type="EMBL" id="MBC2575168.1"/>
    </source>
</evidence>
<dbReference type="Gene3D" id="3.90.1150.10">
    <property type="entry name" value="Aspartate Aminotransferase, domain 1"/>
    <property type="match status" value="1"/>
</dbReference>
<dbReference type="Pfam" id="PF00266">
    <property type="entry name" value="Aminotran_5"/>
    <property type="match status" value="1"/>
</dbReference>
<dbReference type="PROSITE" id="PS00595">
    <property type="entry name" value="AA_TRANSFER_CLASS_5"/>
    <property type="match status" value="1"/>
</dbReference>
<sequence length="383" mass="42421">MYYFDNAATTKNKPEKVIEAVINAMKTAGNASRGVYNESLSSDRIIYSARNSICKLFNADNPRQVVFTKNSTEALNIAIMGILTPSDHVITTEMEHNSVLRPLNYLKLEGLKVDYIPMDEKGNLKYECIEDFINDDTKAIIINHSSNVIGNINDLKKIGDLCLKHKLIFIVDASQTAGSFKIDMKEMSIDVLCFTGHKSLLGPQGTGGLCVSEKIEIKPFIVGGTGVQTYNEYQPDKMPTRLEAGTLNTHGIAGLIAGIEYINDNGMENLTRKSQELAKYFYESIKNFPGIKLYGDYSDHYLRSPIVAFNIMDSDSSEISMILSDEYGISTRPGAHCAPLLHKSFGTVDQGMVRFSFSHSNTKEEIEVAINAIKNIIDEIGGK</sequence>
<dbReference type="EMBL" id="JABGBW010000001">
    <property type="protein sequence ID" value="MBC2575168.1"/>
    <property type="molecule type" value="Genomic_DNA"/>
</dbReference>
<dbReference type="Gene3D" id="3.40.640.10">
    <property type="entry name" value="Type I PLP-dependent aspartate aminotransferase-like (Major domain)"/>
    <property type="match status" value="1"/>
</dbReference>
<dbReference type="PANTHER" id="PTHR43586">
    <property type="entry name" value="CYSTEINE DESULFURASE"/>
    <property type="match status" value="1"/>
</dbReference>
<dbReference type="RefSeq" id="WP_185623211.1">
    <property type="nucleotide sequence ID" value="NZ_JABGBW010000001.1"/>
</dbReference>
<evidence type="ECO:0000259" key="7">
    <source>
        <dbReference type="Pfam" id="PF00266"/>
    </source>
</evidence>
<protein>
    <recommendedName>
        <fullName evidence="3">cysteine desulfurase</fullName>
        <ecNumber evidence="3">2.8.1.7</ecNumber>
    </recommendedName>
</protein>
<evidence type="ECO:0000256" key="4">
    <source>
        <dbReference type="ARBA" id="ARBA00022898"/>
    </source>
</evidence>
<dbReference type="PANTHER" id="PTHR43586:SF4">
    <property type="entry name" value="ISOPENICILLIN N EPIMERASE"/>
    <property type="match status" value="1"/>
</dbReference>